<dbReference type="Proteomes" id="UP000735302">
    <property type="component" value="Unassembled WGS sequence"/>
</dbReference>
<dbReference type="AlphaFoldDB" id="A0AAV4DQG2"/>
<reference evidence="2 3" key="1">
    <citation type="journal article" date="2021" name="Elife">
        <title>Chloroplast acquisition without the gene transfer in kleptoplastic sea slugs, Plakobranchus ocellatus.</title>
        <authorList>
            <person name="Maeda T."/>
            <person name="Takahashi S."/>
            <person name="Yoshida T."/>
            <person name="Shimamura S."/>
            <person name="Takaki Y."/>
            <person name="Nagai Y."/>
            <person name="Toyoda A."/>
            <person name="Suzuki Y."/>
            <person name="Arimoto A."/>
            <person name="Ishii H."/>
            <person name="Satoh N."/>
            <person name="Nishiyama T."/>
            <person name="Hasebe M."/>
            <person name="Maruyama T."/>
            <person name="Minagawa J."/>
            <person name="Obokata J."/>
            <person name="Shigenobu S."/>
        </authorList>
    </citation>
    <scope>NUCLEOTIDE SEQUENCE [LARGE SCALE GENOMIC DNA]</scope>
</reference>
<comment type="caution">
    <text evidence="2">The sequence shown here is derived from an EMBL/GenBank/DDBJ whole genome shotgun (WGS) entry which is preliminary data.</text>
</comment>
<evidence type="ECO:0000313" key="2">
    <source>
        <dbReference type="EMBL" id="GFO46298.1"/>
    </source>
</evidence>
<organism evidence="2 3">
    <name type="scientific">Plakobranchus ocellatus</name>
    <dbReference type="NCBI Taxonomy" id="259542"/>
    <lineage>
        <taxon>Eukaryota</taxon>
        <taxon>Metazoa</taxon>
        <taxon>Spiralia</taxon>
        <taxon>Lophotrochozoa</taxon>
        <taxon>Mollusca</taxon>
        <taxon>Gastropoda</taxon>
        <taxon>Heterobranchia</taxon>
        <taxon>Euthyneura</taxon>
        <taxon>Panpulmonata</taxon>
        <taxon>Sacoglossa</taxon>
        <taxon>Placobranchoidea</taxon>
        <taxon>Plakobranchidae</taxon>
        <taxon>Plakobranchus</taxon>
    </lineage>
</organism>
<evidence type="ECO:0000313" key="3">
    <source>
        <dbReference type="Proteomes" id="UP000735302"/>
    </source>
</evidence>
<evidence type="ECO:0000256" key="1">
    <source>
        <dbReference type="SAM" id="MobiDB-lite"/>
    </source>
</evidence>
<proteinExistence type="predicted"/>
<gene>
    <name evidence="2" type="ORF">PoB_007280300</name>
</gene>
<keyword evidence="3" id="KW-1185">Reference proteome</keyword>
<name>A0AAV4DQG2_9GAST</name>
<accession>A0AAV4DQG2</accession>
<feature type="region of interest" description="Disordered" evidence="1">
    <location>
        <begin position="95"/>
        <end position="123"/>
    </location>
</feature>
<dbReference type="EMBL" id="BLXT01008183">
    <property type="protein sequence ID" value="GFO46298.1"/>
    <property type="molecule type" value="Genomic_DNA"/>
</dbReference>
<sequence length="182" mass="19937">MPGKDQQRAWYRTKRPWLAASLTVLADAKGLCVAEIHRESQPFMIKALSEETTDQFTTRDLKLSGLPSRQGAGGGARTHDGRICADLMSKVSPCHETAEPTGKSRRQAVEEGSTARTHPLVFPSTRSPRHCRLLVERPINERSPGGRRIMAGQEGAGLSSYRSKLLCTLSKSGDRLRGLPTS</sequence>
<protein>
    <submittedName>
        <fullName evidence="2">Uncharacterized protein</fullName>
    </submittedName>
</protein>